<reference evidence="2 3" key="1">
    <citation type="submission" date="2024-04" db="EMBL/GenBank/DDBJ databases">
        <title>Novel species of the genus Ideonella isolated from streams.</title>
        <authorList>
            <person name="Lu H."/>
        </authorList>
    </citation>
    <scope>NUCLEOTIDE SEQUENCE [LARGE SCALE GENOMIC DNA]</scope>
    <source>
        <strain evidence="2 3">LYT19W</strain>
    </source>
</reference>
<keyword evidence="2" id="KW-0413">Isomerase</keyword>
<dbReference type="Proteomes" id="UP001379945">
    <property type="component" value="Unassembled WGS sequence"/>
</dbReference>
<accession>A0ABU9C9T9</accession>
<dbReference type="PANTHER" id="PTHR47698:SF2">
    <property type="entry name" value="FATTY-ACID-BINDING PROTEIN 3, CHLOROPLASTIC"/>
    <property type="match status" value="1"/>
</dbReference>
<comment type="caution">
    <text evidence="2">The sequence shown here is derived from an EMBL/GenBank/DDBJ whole genome shotgun (WGS) entry which is preliminary data.</text>
</comment>
<dbReference type="InterPro" id="IPR036298">
    <property type="entry name" value="Chalcone_isomerase_sf"/>
</dbReference>
<proteinExistence type="predicted"/>
<evidence type="ECO:0000313" key="2">
    <source>
        <dbReference type="EMBL" id="MEK8047182.1"/>
    </source>
</evidence>
<keyword evidence="3" id="KW-1185">Reference proteome</keyword>
<dbReference type="RefSeq" id="WP_341399490.1">
    <property type="nucleotide sequence ID" value="NZ_JBBUTI010000008.1"/>
</dbReference>
<dbReference type="InterPro" id="IPR016088">
    <property type="entry name" value="Chalcone_isomerase_3-sand"/>
</dbReference>
<gene>
    <name evidence="2" type="ORF">AACH00_12550</name>
</gene>
<dbReference type="EMBL" id="JBBUTI010000008">
    <property type="protein sequence ID" value="MEK8047182.1"/>
    <property type="molecule type" value="Genomic_DNA"/>
</dbReference>
<dbReference type="InterPro" id="IPR016087">
    <property type="entry name" value="Chalcone_isomerase"/>
</dbReference>
<name>A0ABU9C9T9_9BURK</name>
<evidence type="ECO:0000259" key="1">
    <source>
        <dbReference type="Pfam" id="PF16036"/>
    </source>
</evidence>
<protein>
    <submittedName>
        <fullName evidence="2">Chalcone isomerase family protein</fullName>
    </submittedName>
</protein>
<dbReference type="Pfam" id="PF16036">
    <property type="entry name" value="Chalcone_3"/>
    <property type="match status" value="1"/>
</dbReference>
<dbReference type="PANTHER" id="PTHR47698">
    <property type="entry name" value="FATTY-ACID-BINDING PROTEIN 3, CHLOROPLASTIC"/>
    <property type="match status" value="1"/>
</dbReference>
<evidence type="ECO:0000313" key="3">
    <source>
        <dbReference type="Proteomes" id="UP001379945"/>
    </source>
</evidence>
<organism evidence="2 3">
    <name type="scientific">Ideonella margarita</name>
    <dbReference type="NCBI Taxonomy" id="2984191"/>
    <lineage>
        <taxon>Bacteria</taxon>
        <taxon>Pseudomonadati</taxon>
        <taxon>Pseudomonadota</taxon>
        <taxon>Betaproteobacteria</taxon>
        <taxon>Burkholderiales</taxon>
        <taxon>Sphaerotilaceae</taxon>
        <taxon>Ideonella</taxon>
    </lineage>
</organism>
<dbReference type="SUPFAM" id="SSF54626">
    <property type="entry name" value="Chalcone isomerase"/>
    <property type="match status" value="1"/>
</dbReference>
<dbReference type="Gene3D" id="3.50.70.10">
    <property type="match status" value="1"/>
</dbReference>
<sequence>MGAWPNWALAQATAAAGAIDVAGVRYEGTTVVGGRTLVLNGAGMRYKAIFKVYTAGLYLQAAATTLAAIQAMTGPKRMHIVMQRDIDGNELGKLFTKGIEKNVTPDTFARTIPGTLKMAELFARRKRLAQGESFSVDWVPNSGTVIRVNGKAETEPVPEPEFYSAMLSIWLGKSPADDALKEALLGQAPVSRVFGQ</sequence>
<feature type="domain" description="Chalcone isomerase" evidence="1">
    <location>
        <begin position="20"/>
        <end position="186"/>
    </location>
</feature>
<dbReference type="GO" id="GO:0016853">
    <property type="term" value="F:isomerase activity"/>
    <property type="evidence" value="ECO:0007669"/>
    <property type="project" value="UniProtKB-KW"/>
</dbReference>